<sequence length="217" mass="25791">MTVYAFYTFTILLFSVGSYLTLCKEKTYLKRGLIRPLQHQIQKSGLRDNLIFRLGAWKRERNKRLADKEIYEGISFLRNIISIEKGKQVSTDFIIEQLADREGVLQNIYIRMLSLLRLNRKTEAQKIMADYMETPIGKEFAGLLLRWDEVNPLELTEILLSHQRSIKEIRMTEQRRRDEIISDLLYFPVIINVVLIFINFIYVGYFINQKEILQMLF</sequence>
<evidence type="ECO:0000256" key="1">
    <source>
        <dbReference type="SAM" id="Phobius"/>
    </source>
</evidence>
<reference evidence="2 3" key="1">
    <citation type="submission" date="2020-01" db="EMBL/GenBank/DDBJ databases">
        <title>Genomic analysis of Aminipila sp. CBA3637.</title>
        <authorList>
            <person name="Kim Y.B."/>
            <person name="Roh S.W."/>
        </authorList>
    </citation>
    <scope>NUCLEOTIDE SEQUENCE [LARGE SCALE GENOMIC DNA]</scope>
    <source>
        <strain evidence="2 3">CBA3637</strain>
    </source>
</reference>
<name>A0A6P1MKI9_9FIRM</name>
<dbReference type="Proteomes" id="UP000463883">
    <property type="component" value="Chromosome"/>
</dbReference>
<keyword evidence="1" id="KW-0812">Transmembrane</keyword>
<evidence type="ECO:0000313" key="3">
    <source>
        <dbReference type="Proteomes" id="UP000463883"/>
    </source>
</evidence>
<proteinExistence type="predicted"/>
<accession>A0A6P1MKI9</accession>
<keyword evidence="3" id="KW-1185">Reference proteome</keyword>
<dbReference type="KEGG" id="amic:Ami3637_13095"/>
<organism evidence="2 3">
    <name type="scientific">Aminipila terrae</name>
    <dbReference type="NCBI Taxonomy" id="2697030"/>
    <lineage>
        <taxon>Bacteria</taxon>
        <taxon>Bacillati</taxon>
        <taxon>Bacillota</taxon>
        <taxon>Clostridia</taxon>
        <taxon>Peptostreptococcales</taxon>
        <taxon>Anaerovoracaceae</taxon>
        <taxon>Aminipila</taxon>
    </lineage>
</organism>
<gene>
    <name evidence="2" type="ORF">Ami3637_13095</name>
</gene>
<evidence type="ECO:0008006" key="4">
    <source>
        <dbReference type="Google" id="ProtNLM"/>
    </source>
</evidence>
<feature type="transmembrane region" description="Helical" evidence="1">
    <location>
        <begin position="6"/>
        <end position="23"/>
    </location>
</feature>
<dbReference type="EMBL" id="CP047591">
    <property type="protein sequence ID" value="QHI73184.1"/>
    <property type="molecule type" value="Genomic_DNA"/>
</dbReference>
<keyword evidence="1" id="KW-0472">Membrane</keyword>
<feature type="transmembrane region" description="Helical" evidence="1">
    <location>
        <begin position="184"/>
        <end position="207"/>
    </location>
</feature>
<protein>
    <recommendedName>
        <fullName evidence="4">Type II secretion system protein GspF domain-containing protein</fullName>
    </recommendedName>
</protein>
<keyword evidence="1" id="KW-1133">Transmembrane helix</keyword>
<evidence type="ECO:0000313" key="2">
    <source>
        <dbReference type="EMBL" id="QHI73184.1"/>
    </source>
</evidence>
<dbReference type="AlphaFoldDB" id="A0A6P1MKI9"/>
<dbReference type="RefSeq" id="WP_162362950.1">
    <property type="nucleotide sequence ID" value="NZ_CP047591.1"/>
</dbReference>